<dbReference type="Pfam" id="PF00072">
    <property type="entry name" value="Response_reg"/>
    <property type="match status" value="1"/>
</dbReference>
<evidence type="ECO:0000259" key="6">
    <source>
        <dbReference type="PROSITE" id="PS50043"/>
    </source>
</evidence>
<dbReference type="InterPro" id="IPR001789">
    <property type="entry name" value="Sig_transdc_resp-reg_receiver"/>
</dbReference>
<feature type="domain" description="Response regulatory" evidence="7">
    <location>
        <begin position="3"/>
        <end position="120"/>
    </location>
</feature>
<accession>A0A941AJH3</accession>
<dbReference type="InterPro" id="IPR039420">
    <property type="entry name" value="WalR-like"/>
</dbReference>
<evidence type="ECO:0000256" key="2">
    <source>
        <dbReference type="ARBA" id="ARBA00023015"/>
    </source>
</evidence>
<name>A0A941AJH3_9ACTN</name>
<gene>
    <name evidence="8" type="ORF">JOL79_20740</name>
</gene>
<proteinExistence type="predicted"/>
<dbReference type="PROSITE" id="PS50043">
    <property type="entry name" value="HTH_LUXR_2"/>
    <property type="match status" value="1"/>
</dbReference>
<feature type="domain" description="HTH luxR-type" evidence="6">
    <location>
        <begin position="143"/>
        <end position="208"/>
    </location>
</feature>
<comment type="caution">
    <text evidence="8">The sequence shown here is derived from an EMBL/GenBank/DDBJ whole genome shotgun (WGS) entry which is preliminary data.</text>
</comment>
<evidence type="ECO:0000256" key="1">
    <source>
        <dbReference type="ARBA" id="ARBA00022553"/>
    </source>
</evidence>
<keyword evidence="9" id="KW-1185">Reference proteome</keyword>
<keyword evidence="3" id="KW-0238">DNA-binding</keyword>
<dbReference type="InterPro" id="IPR000792">
    <property type="entry name" value="Tscrpt_reg_LuxR_C"/>
</dbReference>
<dbReference type="SUPFAM" id="SSF46894">
    <property type="entry name" value="C-terminal effector domain of the bipartite response regulators"/>
    <property type="match status" value="1"/>
</dbReference>
<dbReference type="Pfam" id="PF00196">
    <property type="entry name" value="GerE"/>
    <property type="match status" value="1"/>
</dbReference>
<reference evidence="8" key="1">
    <citation type="submission" date="2021-02" db="EMBL/GenBank/DDBJ databases">
        <title>Draft genome sequence of Microbispora sp. RL4-1S isolated from rice leaves in Thailand.</title>
        <authorList>
            <person name="Muangham S."/>
            <person name="Duangmal K."/>
        </authorList>
    </citation>
    <scope>NUCLEOTIDE SEQUENCE</scope>
    <source>
        <strain evidence="8">RL4-1S</strain>
    </source>
</reference>
<sequence length="223" mass="24082">MIRLLIADDDELTRAGLCALLSIESDLDVVAEAADGTEVLPMVTALRPDVVLMDVRMPALDGIQATRLLRAELTEPPKILVITTFQNDEYVYEALRAGANGFLLKRAKISQIAHAIRLADAGESLLFPDAIRTLVTAHLAPPVAVPRPSLTVRESEILRLMATGRSNTEIARTLVISLETVKTHVANIFNKLDAANRTQAVIIAYETGIVTPGIADIWPGNGT</sequence>
<dbReference type="AlphaFoldDB" id="A0A941AJH3"/>
<evidence type="ECO:0000313" key="8">
    <source>
        <dbReference type="EMBL" id="MBP2706241.1"/>
    </source>
</evidence>
<dbReference type="GO" id="GO:0006355">
    <property type="term" value="P:regulation of DNA-templated transcription"/>
    <property type="evidence" value="ECO:0007669"/>
    <property type="project" value="InterPro"/>
</dbReference>
<dbReference type="EMBL" id="JAFCNB010000011">
    <property type="protein sequence ID" value="MBP2706241.1"/>
    <property type="molecule type" value="Genomic_DNA"/>
</dbReference>
<organism evidence="8 9">
    <name type="scientific">Microbispora oryzae</name>
    <dbReference type="NCBI Taxonomy" id="2806554"/>
    <lineage>
        <taxon>Bacteria</taxon>
        <taxon>Bacillati</taxon>
        <taxon>Actinomycetota</taxon>
        <taxon>Actinomycetes</taxon>
        <taxon>Streptosporangiales</taxon>
        <taxon>Streptosporangiaceae</taxon>
        <taxon>Microbispora</taxon>
    </lineage>
</organism>
<evidence type="ECO:0000313" key="9">
    <source>
        <dbReference type="Proteomes" id="UP000674234"/>
    </source>
</evidence>
<dbReference type="InterPro" id="IPR016032">
    <property type="entry name" value="Sig_transdc_resp-reg_C-effctor"/>
</dbReference>
<dbReference type="GO" id="GO:0003677">
    <property type="term" value="F:DNA binding"/>
    <property type="evidence" value="ECO:0007669"/>
    <property type="project" value="UniProtKB-KW"/>
</dbReference>
<dbReference type="SMART" id="SM00421">
    <property type="entry name" value="HTH_LUXR"/>
    <property type="match status" value="1"/>
</dbReference>
<dbReference type="PROSITE" id="PS50110">
    <property type="entry name" value="RESPONSE_REGULATORY"/>
    <property type="match status" value="1"/>
</dbReference>
<dbReference type="PRINTS" id="PR00038">
    <property type="entry name" value="HTHLUXR"/>
</dbReference>
<dbReference type="Gene3D" id="3.40.50.2300">
    <property type="match status" value="1"/>
</dbReference>
<dbReference type="RefSeq" id="WP_210157520.1">
    <property type="nucleotide sequence ID" value="NZ_JAFCNB010000011.1"/>
</dbReference>
<dbReference type="PANTHER" id="PTHR43214:SF24">
    <property type="entry name" value="TRANSCRIPTIONAL REGULATORY PROTEIN NARL-RELATED"/>
    <property type="match status" value="1"/>
</dbReference>
<evidence type="ECO:0000259" key="7">
    <source>
        <dbReference type="PROSITE" id="PS50110"/>
    </source>
</evidence>
<dbReference type="CDD" id="cd17535">
    <property type="entry name" value="REC_NarL-like"/>
    <property type="match status" value="1"/>
</dbReference>
<evidence type="ECO:0000256" key="4">
    <source>
        <dbReference type="ARBA" id="ARBA00023163"/>
    </source>
</evidence>
<evidence type="ECO:0000256" key="3">
    <source>
        <dbReference type="ARBA" id="ARBA00023125"/>
    </source>
</evidence>
<dbReference type="InterPro" id="IPR058245">
    <property type="entry name" value="NreC/VraR/RcsB-like_REC"/>
</dbReference>
<dbReference type="CDD" id="cd06170">
    <property type="entry name" value="LuxR_C_like"/>
    <property type="match status" value="1"/>
</dbReference>
<dbReference type="Proteomes" id="UP000674234">
    <property type="component" value="Unassembled WGS sequence"/>
</dbReference>
<protein>
    <submittedName>
        <fullName evidence="8">Response regulator transcription factor</fullName>
    </submittedName>
</protein>
<dbReference type="PANTHER" id="PTHR43214">
    <property type="entry name" value="TWO-COMPONENT RESPONSE REGULATOR"/>
    <property type="match status" value="1"/>
</dbReference>
<keyword evidence="4" id="KW-0804">Transcription</keyword>
<dbReference type="InterPro" id="IPR011006">
    <property type="entry name" value="CheY-like_superfamily"/>
</dbReference>
<dbReference type="GO" id="GO:0000160">
    <property type="term" value="P:phosphorelay signal transduction system"/>
    <property type="evidence" value="ECO:0007669"/>
    <property type="project" value="InterPro"/>
</dbReference>
<keyword evidence="1 5" id="KW-0597">Phosphoprotein</keyword>
<evidence type="ECO:0000256" key="5">
    <source>
        <dbReference type="PROSITE-ProRule" id="PRU00169"/>
    </source>
</evidence>
<feature type="modified residue" description="4-aspartylphosphate" evidence="5">
    <location>
        <position position="54"/>
    </location>
</feature>
<keyword evidence="2" id="KW-0805">Transcription regulation</keyword>
<dbReference type="SUPFAM" id="SSF52172">
    <property type="entry name" value="CheY-like"/>
    <property type="match status" value="1"/>
</dbReference>
<dbReference type="SMART" id="SM00448">
    <property type="entry name" value="REC"/>
    <property type="match status" value="1"/>
</dbReference>
<dbReference type="PROSITE" id="PS00622">
    <property type="entry name" value="HTH_LUXR_1"/>
    <property type="match status" value="1"/>
</dbReference>